<dbReference type="GO" id="GO:0016874">
    <property type="term" value="F:ligase activity"/>
    <property type="evidence" value="ECO:0007669"/>
    <property type="project" value="UniProtKB-KW"/>
</dbReference>
<dbReference type="OrthoDB" id="9803968at2"/>
<name>Q1YSM3_9GAMM</name>
<dbReference type="eggNOG" id="COG1022">
    <property type="taxonomic scope" value="Bacteria"/>
</dbReference>
<dbReference type="InterPro" id="IPR020845">
    <property type="entry name" value="AMP-binding_CS"/>
</dbReference>
<dbReference type="EMBL" id="AAPI01000003">
    <property type="protein sequence ID" value="EAS47183.1"/>
    <property type="molecule type" value="Genomic_DNA"/>
</dbReference>
<evidence type="ECO:0000256" key="1">
    <source>
        <dbReference type="ARBA" id="ARBA00022598"/>
    </source>
</evidence>
<dbReference type="PANTHER" id="PTHR43767:SF8">
    <property type="entry name" value="LONG-CHAIN-FATTY-ACID--COA LIGASE"/>
    <property type="match status" value="1"/>
</dbReference>
<sequence>MHQVHNLIDLLCQDANLDNRSDKVLLQDANNSLSPNALLERCNTVAEALVAAQCKFVALYADNSCDWVTIDLACQQASICLIPIPTFFSKSQIAHVFDSVTIDMIVSDSTEPFSAVPSLQVDSITAIFGGQLQLIKLRNNRTRLALPPGTQKITFTSGSTGQPKGVCLSVEQQLIQAKALATAVDLQQPRHLCLLPLSTLLENIAGTYAPLMAGGKVIIPSLAEVGFKGSSSLDPQRFCAAISRYQPNSIILTPQLLVVLIAAATQGWVPPDSLQFVAVGGGRVSAQLMAKAHQHNIPAYEGYGLSECVSVVSLNTPTNTGANSSGKPLPHLQVKTVNGEIIISGNTMLGYAGQPDSWGHTTTYSGDLGSLDSAGYLSVSGRKKNLLISSFGRNINPEWIEGELLANTAIADAVVFGDDRPYCVALLFPRDPALTDHEIQGLIDSVNNTLPDYARIVRWQRFATTLNSQPGLLTDNGRPVRVAILTAYQAILETLYPNDTQVFQ</sequence>
<reference evidence="3 4" key="1">
    <citation type="submission" date="2006-03" db="EMBL/GenBank/DDBJ databases">
        <authorList>
            <person name="Giovannoni S.J."/>
            <person name="Cho J.-C."/>
            <person name="Ferriera S."/>
            <person name="Johnson J."/>
            <person name="Kravitz S."/>
            <person name="Halpern A."/>
            <person name="Remington K."/>
            <person name="Beeson K."/>
            <person name="Tran B."/>
            <person name="Rogers Y.-H."/>
            <person name="Friedman R."/>
            <person name="Venter J.C."/>
        </authorList>
    </citation>
    <scope>NUCLEOTIDE SEQUENCE [LARGE SCALE GENOMIC DNA]</scope>
    <source>
        <strain evidence="3 4">HTCC2207</strain>
    </source>
</reference>
<evidence type="ECO:0000313" key="4">
    <source>
        <dbReference type="Proteomes" id="UP000005555"/>
    </source>
</evidence>
<evidence type="ECO:0000259" key="2">
    <source>
        <dbReference type="Pfam" id="PF00501"/>
    </source>
</evidence>
<proteinExistence type="predicted"/>
<dbReference type="InterPro" id="IPR042099">
    <property type="entry name" value="ANL_N_sf"/>
</dbReference>
<keyword evidence="1 3" id="KW-0436">Ligase</keyword>
<evidence type="ECO:0000313" key="3">
    <source>
        <dbReference type="EMBL" id="EAS47183.1"/>
    </source>
</evidence>
<dbReference type="InterPro" id="IPR050237">
    <property type="entry name" value="ATP-dep_AMP-bd_enzyme"/>
</dbReference>
<dbReference type="Pfam" id="PF23562">
    <property type="entry name" value="AMP-binding_C_3"/>
    <property type="match status" value="1"/>
</dbReference>
<dbReference type="HOGENOM" id="CLU_000022_59_9_6"/>
<dbReference type="PANTHER" id="PTHR43767">
    <property type="entry name" value="LONG-CHAIN-FATTY-ACID--COA LIGASE"/>
    <property type="match status" value="1"/>
</dbReference>
<dbReference type="Proteomes" id="UP000005555">
    <property type="component" value="Unassembled WGS sequence"/>
</dbReference>
<comment type="caution">
    <text evidence="3">The sequence shown here is derived from an EMBL/GenBank/DDBJ whole genome shotgun (WGS) entry which is preliminary data.</text>
</comment>
<organism evidence="3 4">
    <name type="scientific">gamma proteobacterium HTCC2207</name>
    <dbReference type="NCBI Taxonomy" id="314287"/>
    <lineage>
        <taxon>Bacteria</taxon>
        <taxon>Pseudomonadati</taxon>
        <taxon>Pseudomonadota</taxon>
        <taxon>Gammaproteobacteria</taxon>
        <taxon>Cellvibrionales</taxon>
        <taxon>Porticoccaceae</taxon>
        <taxon>SAR92 clade</taxon>
    </lineage>
</organism>
<protein>
    <submittedName>
        <fullName evidence="3">Putative long-chain-fatty-acid-CoA ligase</fullName>
    </submittedName>
</protein>
<dbReference type="Gene3D" id="3.40.50.12780">
    <property type="entry name" value="N-terminal domain of ligase-like"/>
    <property type="match status" value="1"/>
</dbReference>
<feature type="domain" description="AMP-dependent synthetase/ligase" evidence="2">
    <location>
        <begin position="17"/>
        <end position="345"/>
    </location>
</feature>
<accession>Q1YSM3</accession>
<dbReference type="PROSITE" id="PS00455">
    <property type="entry name" value="AMP_BINDING"/>
    <property type="match status" value="1"/>
</dbReference>
<dbReference type="Pfam" id="PF00501">
    <property type="entry name" value="AMP-binding"/>
    <property type="match status" value="1"/>
</dbReference>
<gene>
    <name evidence="3" type="ORF">GB2207_11218</name>
</gene>
<dbReference type="AlphaFoldDB" id="Q1YSM3"/>
<dbReference type="InterPro" id="IPR000873">
    <property type="entry name" value="AMP-dep_synth/lig_dom"/>
</dbReference>
<dbReference type="STRING" id="314287.GB2207_11218"/>
<keyword evidence="4" id="KW-1185">Reference proteome</keyword>
<dbReference type="SUPFAM" id="SSF56801">
    <property type="entry name" value="Acetyl-CoA synthetase-like"/>
    <property type="match status" value="1"/>
</dbReference>